<accession>A0A1F6MA15</accession>
<evidence type="ECO:0000256" key="4">
    <source>
        <dbReference type="ARBA" id="ARBA00023080"/>
    </source>
</evidence>
<dbReference type="InterPro" id="IPR033704">
    <property type="entry name" value="dUTPase_trimeric"/>
</dbReference>
<name>A0A1F6MA15_9BACT</name>
<dbReference type="SUPFAM" id="SSF51283">
    <property type="entry name" value="dUTPase-like"/>
    <property type="match status" value="1"/>
</dbReference>
<dbReference type="PANTHER" id="PTHR11241:SF0">
    <property type="entry name" value="DEOXYURIDINE 5'-TRIPHOSPHATE NUCLEOTIDOHYDROLASE"/>
    <property type="match status" value="1"/>
</dbReference>
<dbReference type="InterPro" id="IPR029054">
    <property type="entry name" value="dUTPase-like"/>
</dbReference>
<dbReference type="PANTHER" id="PTHR11241">
    <property type="entry name" value="DEOXYURIDINE 5'-TRIPHOSPHATE NUCLEOTIDOHYDROLASE"/>
    <property type="match status" value="1"/>
</dbReference>
<evidence type="ECO:0000313" key="8">
    <source>
        <dbReference type="Proteomes" id="UP000176413"/>
    </source>
</evidence>
<evidence type="ECO:0000256" key="2">
    <source>
        <dbReference type="ARBA" id="ARBA00012379"/>
    </source>
</evidence>
<organism evidence="7 8">
    <name type="scientific">Candidatus Magasanikbacteria bacterium RIFCSPHIGHO2_02_FULL_45_10</name>
    <dbReference type="NCBI Taxonomy" id="1798679"/>
    <lineage>
        <taxon>Bacteria</taxon>
        <taxon>Candidatus Magasanikiibacteriota</taxon>
    </lineage>
</organism>
<dbReference type="GO" id="GO:0000287">
    <property type="term" value="F:magnesium ion binding"/>
    <property type="evidence" value="ECO:0007669"/>
    <property type="project" value="InterPro"/>
</dbReference>
<comment type="similarity">
    <text evidence="1">Belongs to the dUTPase family.</text>
</comment>
<evidence type="ECO:0000256" key="3">
    <source>
        <dbReference type="ARBA" id="ARBA00022801"/>
    </source>
</evidence>
<sequence>MHVTFKRIDSTLPLPEYKTPGAVAFDLIARETTVIPERGIARVPSNFIVKIPVGYMLLIRDRSSTCQKKGLFCTAGVIDQDYCGDSDELQVQYYNFLDTPVTVERGERLAQAIFIKIEKAKWQESATMATNSRGGFGTTD</sequence>
<evidence type="ECO:0000256" key="5">
    <source>
        <dbReference type="ARBA" id="ARBA00047686"/>
    </source>
</evidence>
<dbReference type="Pfam" id="PF00692">
    <property type="entry name" value="dUTPase"/>
    <property type="match status" value="1"/>
</dbReference>
<evidence type="ECO:0000256" key="1">
    <source>
        <dbReference type="ARBA" id="ARBA00006581"/>
    </source>
</evidence>
<reference evidence="7 8" key="1">
    <citation type="journal article" date="2016" name="Nat. Commun.">
        <title>Thousands of microbial genomes shed light on interconnected biogeochemical processes in an aquifer system.</title>
        <authorList>
            <person name="Anantharaman K."/>
            <person name="Brown C.T."/>
            <person name="Hug L.A."/>
            <person name="Sharon I."/>
            <person name="Castelle C.J."/>
            <person name="Probst A.J."/>
            <person name="Thomas B.C."/>
            <person name="Singh A."/>
            <person name="Wilkins M.J."/>
            <person name="Karaoz U."/>
            <person name="Brodie E.L."/>
            <person name="Williams K.H."/>
            <person name="Hubbard S.S."/>
            <person name="Banfield J.F."/>
        </authorList>
    </citation>
    <scope>NUCLEOTIDE SEQUENCE [LARGE SCALE GENOMIC DNA]</scope>
</reference>
<keyword evidence="3" id="KW-0378">Hydrolase</keyword>
<dbReference type="InterPro" id="IPR008181">
    <property type="entry name" value="dUTPase"/>
</dbReference>
<evidence type="ECO:0000259" key="6">
    <source>
        <dbReference type="Pfam" id="PF00692"/>
    </source>
</evidence>
<dbReference type="Gene3D" id="2.70.40.10">
    <property type="match status" value="1"/>
</dbReference>
<dbReference type="GO" id="GO:0004170">
    <property type="term" value="F:dUTP diphosphatase activity"/>
    <property type="evidence" value="ECO:0007669"/>
    <property type="project" value="UniProtKB-EC"/>
</dbReference>
<protein>
    <recommendedName>
        <fullName evidence="2">dUTP diphosphatase</fullName>
        <ecNumber evidence="2">3.6.1.23</ecNumber>
    </recommendedName>
</protein>
<dbReference type="GO" id="GO:0006226">
    <property type="term" value="P:dUMP biosynthetic process"/>
    <property type="evidence" value="ECO:0007669"/>
    <property type="project" value="InterPro"/>
</dbReference>
<comment type="caution">
    <text evidence="7">The sequence shown here is derived from an EMBL/GenBank/DDBJ whole genome shotgun (WGS) entry which is preliminary data.</text>
</comment>
<feature type="domain" description="dUTPase-like" evidence="6">
    <location>
        <begin position="13"/>
        <end position="137"/>
    </location>
</feature>
<keyword evidence="4" id="KW-0546">Nucleotide metabolism</keyword>
<dbReference type="CDD" id="cd07557">
    <property type="entry name" value="trimeric_dUTPase"/>
    <property type="match status" value="1"/>
</dbReference>
<comment type="catalytic activity">
    <reaction evidence="5">
        <text>dUTP + H2O = dUMP + diphosphate + H(+)</text>
        <dbReference type="Rhea" id="RHEA:10248"/>
        <dbReference type="ChEBI" id="CHEBI:15377"/>
        <dbReference type="ChEBI" id="CHEBI:15378"/>
        <dbReference type="ChEBI" id="CHEBI:33019"/>
        <dbReference type="ChEBI" id="CHEBI:61555"/>
        <dbReference type="ChEBI" id="CHEBI:246422"/>
        <dbReference type="EC" id="3.6.1.23"/>
    </reaction>
</comment>
<dbReference type="AlphaFoldDB" id="A0A1F6MA15"/>
<gene>
    <name evidence="7" type="ORF">A3D53_03115</name>
</gene>
<dbReference type="Proteomes" id="UP000176413">
    <property type="component" value="Unassembled WGS sequence"/>
</dbReference>
<proteinExistence type="inferred from homology"/>
<dbReference type="EMBL" id="MFQA01000043">
    <property type="protein sequence ID" value="OGH68420.1"/>
    <property type="molecule type" value="Genomic_DNA"/>
</dbReference>
<evidence type="ECO:0000313" key="7">
    <source>
        <dbReference type="EMBL" id="OGH68420.1"/>
    </source>
</evidence>
<dbReference type="EC" id="3.6.1.23" evidence="2"/>
<dbReference type="GO" id="GO:0046081">
    <property type="term" value="P:dUTP catabolic process"/>
    <property type="evidence" value="ECO:0007669"/>
    <property type="project" value="InterPro"/>
</dbReference>
<dbReference type="InterPro" id="IPR036157">
    <property type="entry name" value="dUTPase-like_sf"/>
</dbReference>